<organism evidence="1 2">
    <name type="scientific">Snodgrassella alvi</name>
    <dbReference type="NCBI Taxonomy" id="1196083"/>
    <lineage>
        <taxon>Bacteria</taxon>
        <taxon>Pseudomonadati</taxon>
        <taxon>Pseudomonadota</taxon>
        <taxon>Betaproteobacteria</taxon>
        <taxon>Neisseriales</taxon>
        <taxon>Neisseriaceae</taxon>
        <taxon>Snodgrassella</taxon>
    </lineage>
</organism>
<protein>
    <submittedName>
        <fullName evidence="1">Uncharacterized protein</fullName>
    </submittedName>
</protein>
<dbReference type="Proteomes" id="UP000231094">
    <property type="component" value="Unassembled WGS sequence"/>
</dbReference>
<dbReference type="EMBL" id="MEIV01000053">
    <property type="protein sequence ID" value="PIT61959.1"/>
    <property type="molecule type" value="Genomic_DNA"/>
</dbReference>
<accession>A0A2N9Y3C2</accession>
<dbReference type="RefSeq" id="WP_100115786.1">
    <property type="nucleotide sequence ID" value="NZ_MEIV01000053.1"/>
</dbReference>
<evidence type="ECO:0000313" key="1">
    <source>
        <dbReference type="EMBL" id="PIT61959.1"/>
    </source>
</evidence>
<comment type="caution">
    <text evidence="1">The sequence shown here is derived from an EMBL/GenBank/DDBJ whole genome shotgun (WGS) entry which is preliminary data.</text>
</comment>
<gene>
    <name evidence="1" type="ORF">BHC47_05550</name>
</gene>
<evidence type="ECO:0000313" key="2">
    <source>
        <dbReference type="Proteomes" id="UP000231094"/>
    </source>
</evidence>
<sequence>MCKLSTTILVVFFTTTIFDIKPSRLTKMQCEGQCLMQIKQEEADKEINYMRKIMDSKEYNPINAIVLELYYD</sequence>
<reference evidence="1 2" key="1">
    <citation type="journal article" date="2017" name="MBio">
        <title>Type VI secretion-mediated competition in the bee gut microbiome.</title>
        <authorList>
            <person name="Steele M.I."/>
            <person name="Kwong W.K."/>
            <person name="Powell J.E."/>
            <person name="Whiteley M."/>
            <person name="Moran N.A."/>
        </authorList>
    </citation>
    <scope>NUCLEOTIDE SEQUENCE [LARGE SCALE GENOMIC DNA]</scope>
    <source>
        <strain evidence="1 2">PEB0171</strain>
    </source>
</reference>
<dbReference type="AlphaFoldDB" id="A0A2N9Y3C2"/>
<name>A0A2N9Y3C2_9NEIS</name>
<proteinExistence type="predicted"/>